<accession>A0A7J6XAY1</accession>
<comment type="caution">
    <text evidence="2">The sequence shown here is derived from an EMBL/GenBank/DDBJ whole genome shotgun (WGS) entry which is preliminary data.</text>
</comment>
<gene>
    <name evidence="2" type="ORF">FRX31_004813</name>
</gene>
<dbReference type="Proteomes" id="UP000554482">
    <property type="component" value="Unassembled WGS sequence"/>
</dbReference>
<sequence length="94" mass="10175">MQNLSDALDSSSDGDTDTSPTATPIGPPPPPASPDVFSPVLLDPSRFTAVDLTDKASARVNQHYDIGDINNQRLTRKQAQDLNCVHYVFYVSSI</sequence>
<feature type="region of interest" description="Disordered" evidence="1">
    <location>
        <begin position="1"/>
        <end position="40"/>
    </location>
</feature>
<keyword evidence="3" id="KW-1185">Reference proteome</keyword>
<feature type="compositionally biased region" description="Low complexity" evidence="1">
    <location>
        <begin position="1"/>
        <end position="24"/>
    </location>
</feature>
<evidence type="ECO:0000313" key="3">
    <source>
        <dbReference type="Proteomes" id="UP000554482"/>
    </source>
</evidence>
<proteinExistence type="predicted"/>
<evidence type="ECO:0000256" key="1">
    <source>
        <dbReference type="SAM" id="MobiDB-lite"/>
    </source>
</evidence>
<reference evidence="2 3" key="1">
    <citation type="submission" date="2020-06" db="EMBL/GenBank/DDBJ databases">
        <title>Transcriptomic and genomic resources for Thalictrum thalictroides and T. hernandezii: Facilitating candidate gene discovery in an emerging model plant lineage.</title>
        <authorList>
            <person name="Arias T."/>
            <person name="Riano-Pachon D.M."/>
            <person name="Di Stilio V.S."/>
        </authorList>
    </citation>
    <scope>NUCLEOTIDE SEQUENCE [LARGE SCALE GENOMIC DNA]</scope>
    <source>
        <strain evidence="3">cv. WT478/WT964</strain>
        <tissue evidence="2">Leaves</tissue>
    </source>
</reference>
<dbReference type="EMBL" id="JABWDY010003851">
    <property type="protein sequence ID" value="KAF5205600.1"/>
    <property type="molecule type" value="Genomic_DNA"/>
</dbReference>
<dbReference type="AlphaFoldDB" id="A0A7J6XAY1"/>
<organism evidence="2 3">
    <name type="scientific">Thalictrum thalictroides</name>
    <name type="common">Rue-anemone</name>
    <name type="synonym">Anemone thalictroides</name>
    <dbReference type="NCBI Taxonomy" id="46969"/>
    <lineage>
        <taxon>Eukaryota</taxon>
        <taxon>Viridiplantae</taxon>
        <taxon>Streptophyta</taxon>
        <taxon>Embryophyta</taxon>
        <taxon>Tracheophyta</taxon>
        <taxon>Spermatophyta</taxon>
        <taxon>Magnoliopsida</taxon>
        <taxon>Ranunculales</taxon>
        <taxon>Ranunculaceae</taxon>
        <taxon>Thalictroideae</taxon>
        <taxon>Thalictrum</taxon>
    </lineage>
</organism>
<evidence type="ECO:0000313" key="2">
    <source>
        <dbReference type="EMBL" id="KAF5205600.1"/>
    </source>
</evidence>
<name>A0A7J6XAY1_THATH</name>
<protein>
    <submittedName>
        <fullName evidence="2">Uncharacterized protein</fullName>
    </submittedName>
</protein>